<dbReference type="GO" id="GO:0009307">
    <property type="term" value="P:DNA restriction-modification system"/>
    <property type="evidence" value="ECO:0007669"/>
    <property type="project" value="UniProtKB-KW"/>
</dbReference>
<sequence>MQKHLNKERTVNLGSFYTPTNIVQKAYELLQKRVNLKDFLLFDSACGYGDFFIGDYQYLGADIDEIALQKVNSKIRTIATNSLLNVSRSKFGIPENENLIIIGNPPYNDKTSIINNGIKRQLFDIDKNLAHRDLGISFLRSFALLNPGFICVLHPLSYLIKESNFKALKLFKECYALLEDIIISSEIFTPHSKTFFPIIIALYIKDNRGMDYDFIKNYQFSTDSGKKLRLNDFDFIGNYVLKYPNPKDKRKEIAYFHTLRDINALKRNQTFMTKCSANSIRVFQDNIQYYYYIHHFKKFADKLPYYFGNLDIFINHEEFLKISDAFMDFKTNACVQEYFEKLFKELA</sequence>
<dbReference type="AlphaFoldDB" id="A0A3D8J543"/>
<name>A0A3D8J543_9HELI</name>
<protein>
    <recommendedName>
        <fullName evidence="3">DNA methylase adenine-specific domain-containing protein</fullName>
    </recommendedName>
</protein>
<keyword evidence="2" id="KW-0680">Restriction system</keyword>
<comment type="caution">
    <text evidence="4">The sequence shown here is derived from an EMBL/GenBank/DDBJ whole genome shotgun (WGS) entry which is preliminary data.</text>
</comment>
<keyword evidence="5" id="KW-1185">Reference proteome</keyword>
<gene>
    <name evidence="4" type="ORF">CQA66_05375</name>
</gene>
<dbReference type="RefSeq" id="WP_104762332.1">
    <property type="nucleotide sequence ID" value="NZ_FZPM01000003.1"/>
</dbReference>
<organism evidence="4 5">
    <name type="scientific">Helicobacter aurati</name>
    <dbReference type="NCBI Taxonomy" id="137778"/>
    <lineage>
        <taxon>Bacteria</taxon>
        <taxon>Pseudomonadati</taxon>
        <taxon>Campylobacterota</taxon>
        <taxon>Epsilonproteobacteria</taxon>
        <taxon>Campylobacterales</taxon>
        <taxon>Helicobacteraceae</taxon>
        <taxon>Helicobacter</taxon>
    </lineage>
</organism>
<feature type="domain" description="DNA methylase adenine-specific" evidence="3">
    <location>
        <begin position="7"/>
        <end position="110"/>
    </location>
</feature>
<proteinExistence type="inferred from homology"/>
<dbReference type="Pfam" id="PF02384">
    <property type="entry name" value="N6_Mtase"/>
    <property type="match status" value="1"/>
</dbReference>
<dbReference type="Gene3D" id="3.40.50.150">
    <property type="entry name" value="Vaccinia Virus protein VP39"/>
    <property type="match status" value="1"/>
</dbReference>
<evidence type="ECO:0000313" key="5">
    <source>
        <dbReference type="Proteomes" id="UP000256424"/>
    </source>
</evidence>
<comment type="similarity">
    <text evidence="1">Belongs to the N(4)/N(6)-methyltransferase family.</text>
</comment>
<evidence type="ECO:0000313" key="4">
    <source>
        <dbReference type="EMBL" id="RDU72306.1"/>
    </source>
</evidence>
<dbReference type="EMBL" id="NXLW01000008">
    <property type="protein sequence ID" value="RDU72306.1"/>
    <property type="molecule type" value="Genomic_DNA"/>
</dbReference>
<evidence type="ECO:0000256" key="2">
    <source>
        <dbReference type="ARBA" id="ARBA00022747"/>
    </source>
</evidence>
<dbReference type="InterPro" id="IPR003356">
    <property type="entry name" value="DNA_methylase_A-5"/>
</dbReference>
<dbReference type="GO" id="GO:0032259">
    <property type="term" value="P:methylation"/>
    <property type="evidence" value="ECO:0007669"/>
    <property type="project" value="InterPro"/>
</dbReference>
<dbReference type="SUPFAM" id="SSF53335">
    <property type="entry name" value="S-adenosyl-L-methionine-dependent methyltransferases"/>
    <property type="match status" value="1"/>
</dbReference>
<dbReference type="PROSITE" id="PS00092">
    <property type="entry name" value="N6_MTASE"/>
    <property type="match status" value="1"/>
</dbReference>
<dbReference type="OrthoDB" id="5328403at2"/>
<dbReference type="GO" id="GO:0008170">
    <property type="term" value="F:N-methyltransferase activity"/>
    <property type="evidence" value="ECO:0007669"/>
    <property type="project" value="InterPro"/>
</dbReference>
<evidence type="ECO:0000259" key="3">
    <source>
        <dbReference type="Pfam" id="PF02384"/>
    </source>
</evidence>
<dbReference type="Proteomes" id="UP000256424">
    <property type="component" value="Unassembled WGS sequence"/>
</dbReference>
<dbReference type="InterPro" id="IPR029063">
    <property type="entry name" value="SAM-dependent_MTases_sf"/>
</dbReference>
<dbReference type="PRINTS" id="PR00507">
    <property type="entry name" value="N12N6MTFRASE"/>
</dbReference>
<dbReference type="GO" id="GO:0003677">
    <property type="term" value="F:DNA binding"/>
    <property type="evidence" value="ECO:0007669"/>
    <property type="project" value="InterPro"/>
</dbReference>
<accession>A0A3D8J543</accession>
<evidence type="ECO:0000256" key="1">
    <source>
        <dbReference type="ARBA" id="ARBA00006594"/>
    </source>
</evidence>
<reference evidence="4 5" key="1">
    <citation type="submission" date="2018-04" db="EMBL/GenBank/DDBJ databases">
        <title>Novel Campyloabacter and Helicobacter Species and Strains.</title>
        <authorList>
            <person name="Mannion A.J."/>
            <person name="Shen Z."/>
            <person name="Fox J.G."/>
        </authorList>
    </citation>
    <scope>NUCLEOTIDE SEQUENCE [LARGE SCALE GENOMIC DNA]</scope>
    <source>
        <strain evidence="4 5">MIT 97-5075</strain>
    </source>
</reference>
<dbReference type="InterPro" id="IPR002052">
    <property type="entry name" value="DNA_methylase_N6_adenine_CS"/>
</dbReference>